<evidence type="ECO:0000259" key="2">
    <source>
        <dbReference type="PROSITE" id="PS51372"/>
    </source>
</evidence>
<dbReference type="InterPro" id="IPR011608">
    <property type="entry name" value="PRD"/>
</dbReference>
<dbReference type="Gene3D" id="2.30.24.10">
    <property type="entry name" value="CAT RNA-binding domain"/>
    <property type="match status" value="1"/>
</dbReference>
<dbReference type="InterPro" id="IPR036634">
    <property type="entry name" value="PRD_sf"/>
</dbReference>
<dbReference type="PROSITE" id="PS51372">
    <property type="entry name" value="PRD_2"/>
    <property type="match status" value="2"/>
</dbReference>
<dbReference type="Pfam" id="PF03123">
    <property type="entry name" value="CAT_RBD"/>
    <property type="match status" value="1"/>
</dbReference>
<reference evidence="3 4" key="1">
    <citation type="submission" date="2022-08" db="EMBL/GenBank/DDBJ databases">
        <title>Aerococcaceae sp. nov isolated from spoiled eye mask.</title>
        <authorList>
            <person name="Zhou G."/>
            <person name="Xie X.-B."/>
            <person name="Shi Q.-S."/>
            <person name="Wang Y.-S."/>
            <person name="Wen X."/>
            <person name="Peng H."/>
            <person name="Yang X.-J."/>
            <person name="Tao H.-B."/>
            <person name="Huang X.-M."/>
        </authorList>
    </citation>
    <scope>NUCLEOTIDE SEQUENCE [LARGE SCALE GENOMIC DNA]</scope>
    <source>
        <strain evidence="4">DM20194951</strain>
    </source>
</reference>
<dbReference type="InterPro" id="IPR050661">
    <property type="entry name" value="BglG_antiterminators"/>
</dbReference>
<gene>
    <name evidence="3" type="ORF">NRE15_12910</name>
</gene>
<keyword evidence="4" id="KW-1185">Reference proteome</keyword>
<dbReference type="SUPFAM" id="SSF50151">
    <property type="entry name" value="SacY-like RNA-binding domain"/>
    <property type="match status" value="1"/>
</dbReference>
<name>A0ABY5P4V3_9LACT</name>
<feature type="domain" description="PRD" evidence="2">
    <location>
        <begin position="171"/>
        <end position="276"/>
    </location>
</feature>
<dbReference type="Pfam" id="PF00874">
    <property type="entry name" value="PRD"/>
    <property type="match status" value="2"/>
</dbReference>
<evidence type="ECO:0000313" key="4">
    <source>
        <dbReference type="Proteomes" id="UP001315967"/>
    </source>
</evidence>
<dbReference type="SUPFAM" id="SSF63520">
    <property type="entry name" value="PTS-regulatory domain, PRD"/>
    <property type="match status" value="2"/>
</dbReference>
<dbReference type="InterPro" id="IPR036650">
    <property type="entry name" value="CAT_RNA-bd_dom_sf"/>
</dbReference>
<protein>
    <submittedName>
        <fullName evidence="3">PRD domain-containing protein</fullName>
    </submittedName>
</protein>
<dbReference type="NCBIfam" id="NF046042">
    <property type="entry name" value="LicT"/>
    <property type="match status" value="1"/>
</dbReference>
<accession>A0ABY5P4V3</accession>
<dbReference type="Proteomes" id="UP001315967">
    <property type="component" value="Chromosome"/>
</dbReference>
<dbReference type="PANTHER" id="PTHR30185">
    <property type="entry name" value="CRYPTIC BETA-GLUCOSIDE BGL OPERON ANTITERMINATOR"/>
    <property type="match status" value="1"/>
</dbReference>
<sequence>MKIIRVLNNNAVVTSDDQGQDIIALGSGIAFQKKSGDLVDEKSVDRIFYQDSNDLVGKLKRIFSEIPIEFIEMSEEIISDATVELGKEYNTHLSISLPDHIQFVIQRYHSGIEIHNPLSHEIKQMYHEEYRFAKKKLGVINDRFNVQLPEDEATSIVLHLVNAELTGNMSDTMHMIELVQNILEIIKNDMGIVYDEESLDYYRLMTHLKFFYRRLYHEAPKQSSRDIQLLQLVKERYSKAFSCAEKVKSYLLNEEKTQVTDDDLLYLTIHIQKVSN</sequence>
<proteinExistence type="predicted"/>
<evidence type="ECO:0000256" key="1">
    <source>
        <dbReference type="ARBA" id="ARBA00022737"/>
    </source>
</evidence>
<dbReference type="EMBL" id="CP102453">
    <property type="protein sequence ID" value="UUX33772.1"/>
    <property type="molecule type" value="Genomic_DNA"/>
</dbReference>
<organism evidence="3 4">
    <name type="scientific">Fundicoccus culcitae</name>
    <dbReference type="NCBI Taxonomy" id="2969821"/>
    <lineage>
        <taxon>Bacteria</taxon>
        <taxon>Bacillati</taxon>
        <taxon>Bacillota</taxon>
        <taxon>Bacilli</taxon>
        <taxon>Lactobacillales</taxon>
        <taxon>Aerococcaceae</taxon>
        <taxon>Fundicoccus</taxon>
    </lineage>
</organism>
<dbReference type="InterPro" id="IPR004341">
    <property type="entry name" value="CAT_RNA-bd_dom"/>
</dbReference>
<dbReference type="SMART" id="SM01061">
    <property type="entry name" value="CAT_RBD"/>
    <property type="match status" value="1"/>
</dbReference>
<dbReference type="RefSeq" id="WP_313793275.1">
    <property type="nucleotide sequence ID" value="NZ_CP102453.1"/>
</dbReference>
<keyword evidence="1" id="KW-0677">Repeat</keyword>
<dbReference type="Gene3D" id="1.10.1790.10">
    <property type="entry name" value="PRD domain"/>
    <property type="match status" value="2"/>
</dbReference>
<evidence type="ECO:0000313" key="3">
    <source>
        <dbReference type="EMBL" id="UUX33772.1"/>
    </source>
</evidence>
<feature type="domain" description="PRD" evidence="2">
    <location>
        <begin position="65"/>
        <end position="170"/>
    </location>
</feature>
<dbReference type="PANTHER" id="PTHR30185:SF15">
    <property type="entry name" value="CRYPTIC BETA-GLUCOSIDE BGL OPERON ANTITERMINATOR"/>
    <property type="match status" value="1"/>
</dbReference>